<keyword evidence="2" id="KW-1185">Reference proteome</keyword>
<name>A0A840YZV2_9SPHN</name>
<organism evidence="1 2">
    <name type="scientific">Stakelama sediminis</name>
    <dbReference type="NCBI Taxonomy" id="463200"/>
    <lineage>
        <taxon>Bacteria</taxon>
        <taxon>Pseudomonadati</taxon>
        <taxon>Pseudomonadota</taxon>
        <taxon>Alphaproteobacteria</taxon>
        <taxon>Sphingomonadales</taxon>
        <taxon>Sphingomonadaceae</taxon>
        <taxon>Stakelama</taxon>
    </lineage>
</organism>
<protein>
    <recommendedName>
        <fullName evidence="3">Mlr4354 like protein</fullName>
    </recommendedName>
</protein>
<evidence type="ECO:0000313" key="2">
    <source>
        <dbReference type="Proteomes" id="UP000554342"/>
    </source>
</evidence>
<evidence type="ECO:0008006" key="3">
    <source>
        <dbReference type="Google" id="ProtNLM"/>
    </source>
</evidence>
<evidence type="ECO:0000313" key="1">
    <source>
        <dbReference type="EMBL" id="MBB5719067.1"/>
    </source>
</evidence>
<dbReference type="EMBL" id="JACIJI010000003">
    <property type="protein sequence ID" value="MBB5719067.1"/>
    <property type="molecule type" value="Genomic_DNA"/>
</dbReference>
<dbReference type="AlphaFoldDB" id="A0A840YZV2"/>
<gene>
    <name evidence="1" type="ORF">FHR23_002005</name>
</gene>
<comment type="caution">
    <text evidence="1">The sequence shown here is derived from an EMBL/GenBank/DDBJ whole genome shotgun (WGS) entry which is preliminary data.</text>
</comment>
<accession>A0A840YZV2</accession>
<reference evidence="1 2" key="1">
    <citation type="submission" date="2020-08" db="EMBL/GenBank/DDBJ databases">
        <title>Genomic Encyclopedia of Type Strains, Phase IV (KMG-IV): sequencing the most valuable type-strain genomes for metagenomic binning, comparative biology and taxonomic classification.</title>
        <authorList>
            <person name="Goeker M."/>
        </authorList>
    </citation>
    <scope>NUCLEOTIDE SEQUENCE [LARGE SCALE GENOMIC DNA]</scope>
    <source>
        <strain evidence="1 2">DSM 27203</strain>
    </source>
</reference>
<sequence>MPSKHAFLSRQSGAALRQSVCRAMVRLLPVLGLIAGFPVCQPASAADALGVYNSWGTFQEAGPRRCYAIAEPVGRYRHAKPFATVSDWPASGIRDQFYIRLSRPRNPNAHVTLSVGDRRFELVAGDQDAWAPDAATDRAITGAMRSGRAMSVETVDRRGRPFTDVYALQGAATAIDAAAVACFARPGKADGG</sequence>
<proteinExistence type="predicted"/>
<dbReference type="Proteomes" id="UP000554342">
    <property type="component" value="Unassembled WGS sequence"/>
</dbReference>